<dbReference type="Gene3D" id="3.90.1200.10">
    <property type="match status" value="1"/>
</dbReference>
<dbReference type="Pfam" id="PF01636">
    <property type="entry name" value="APH"/>
    <property type="match status" value="1"/>
</dbReference>
<gene>
    <name evidence="2" type="ORF">ACFYNQ_00970</name>
</gene>
<dbReference type="RefSeq" id="WP_388101545.1">
    <property type="nucleotide sequence ID" value="NZ_JBIAHM010000001.1"/>
</dbReference>
<reference evidence="2 3" key="1">
    <citation type="submission" date="2024-10" db="EMBL/GenBank/DDBJ databases">
        <title>The Natural Products Discovery Center: Release of the First 8490 Sequenced Strains for Exploring Actinobacteria Biosynthetic Diversity.</title>
        <authorList>
            <person name="Kalkreuter E."/>
            <person name="Kautsar S.A."/>
            <person name="Yang D."/>
            <person name="Bader C.D."/>
            <person name="Teijaro C.N."/>
            <person name="Fluegel L."/>
            <person name="Davis C.M."/>
            <person name="Simpson J.R."/>
            <person name="Lauterbach L."/>
            <person name="Steele A.D."/>
            <person name="Gui C."/>
            <person name="Meng S."/>
            <person name="Li G."/>
            <person name="Viehrig K."/>
            <person name="Ye F."/>
            <person name="Su P."/>
            <person name="Kiefer A.F."/>
            <person name="Nichols A."/>
            <person name="Cepeda A.J."/>
            <person name="Yan W."/>
            <person name="Fan B."/>
            <person name="Jiang Y."/>
            <person name="Adhikari A."/>
            <person name="Zheng C.-J."/>
            <person name="Schuster L."/>
            <person name="Cowan T.M."/>
            <person name="Smanski M.J."/>
            <person name="Chevrette M.G."/>
            <person name="De Carvalho L.P.S."/>
            <person name="Shen B."/>
        </authorList>
    </citation>
    <scope>NUCLEOTIDE SEQUENCE [LARGE SCALE GENOMIC DNA]</scope>
    <source>
        <strain evidence="2 3">NPDC006488</strain>
    </source>
</reference>
<feature type="domain" description="Aminoglycoside phosphotransferase" evidence="1">
    <location>
        <begin position="27"/>
        <end position="251"/>
    </location>
</feature>
<evidence type="ECO:0000313" key="2">
    <source>
        <dbReference type="EMBL" id="MFE9597132.1"/>
    </source>
</evidence>
<proteinExistence type="predicted"/>
<protein>
    <submittedName>
        <fullName evidence="2">Aminoglycoside phosphotransferase family protein</fullName>
        <ecNumber evidence="2">2.7.1.-</ecNumber>
    </submittedName>
</protein>
<comment type="caution">
    <text evidence="2">The sequence shown here is derived from an EMBL/GenBank/DDBJ whole genome shotgun (WGS) entry which is preliminary data.</text>
</comment>
<dbReference type="SUPFAM" id="SSF56112">
    <property type="entry name" value="Protein kinase-like (PK-like)"/>
    <property type="match status" value="1"/>
</dbReference>
<keyword evidence="2" id="KW-0808">Transferase</keyword>
<dbReference type="EMBL" id="JBIAHM010000001">
    <property type="protein sequence ID" value="MFE9597132.1"/>
    <property type="molecule type" value="Genomic_DNA"/>
</dbReference>
<keyword evidence="3" id="KW-1185">Reference proteome</keyword>
<accession>A0ABW6LUX8</accession>
<dbReference type="InterPro" id="IPR011009">
    <property type="entry name" value="Kinase-like_dom_sf"/>
</dbReference>
<dbReference type="GO" id="GO:0016740">
    <property type="term" value="F:transferase activity"/>
    <property type="evidence" value="ECO:0007669"/>
    <property type="project" value="UniProtKB-KW"/>
</dbReference>
<name>A0ABW6LUX8_9ACTN</name>
<dbReference type="EC" id="2.7.1.-" evidence="2"/>
<organism evidence="2 3">
    <name type="scientific">Streptomyces hokutonensis</name>
    <dbReference type="NCBI Taxonomy" id="1306990"/>
    <lineage>
        <taxon>Bacteria</taxon>
        <taxon>Bacillati</taxon>
        <taxon>Actinomycetota</taxon>
        <taxon>Actinomycetes</taxon>
        <taxon>Kitasatosporales</taxon>
        <taxon>Streptomycetaceae</taxon>
        <taxon>Streptomyces</taxon>
    </lineage>
</organism>
<dbReference type="Proteomes" id="UP001601303">
    <property type="component" value="Unassembled WGS sequence"/>
</dbReference>
<evidence type="ECO:0000259" key="1">
    <source>
        <dbReference type="Pfam" id="PF01636"/>
    </source>
</evidence>
<evidence type="ECO:0000313" key="3">
    <source>
        <dbReference type="Proteomes" id="UP001601303"/>
    </source>
</evidence>
<sequence>MSVGHPIPPALREWAQGIVGPVRSARNVSHDRPNSRVWELTCDTERVFAKLSPNPTFFGRETRALREVAPGLQPGTVPLLRGTDPHQQALLLSPVAGSPVKSLSPTPAEQRALHRQAGSWLRRFHGGENDLCLQDRLDAAAEIARAASGADKHLKRAGDLISPAERRTVRRHASVLENIGALPAGYIHGDFQPRNWLLNTDQRSSVFAAVDLERARPHAVVADVIPLACGPWAAHPALEEAFWTGYGRELTAEEERALRCLSALDAASAISWGVPNGDREIVERGRATLARLEVQPA</sequence>
<dbReference type="InterPro" id="IPR002575">
    <property type="entry name" value="Aminoglycoside_PTrfase"/>
</dbReference>